<feature type="domain" description="FecR protein" evidence="2">
    <location>
        <begin position="166"/>
        <end position="259"/>
    </location>
</feature>
<keyword evidence="1" id="KW-1133">Transmembrane helix</keyword>
<dbReference type="Gene3D" id="2.60.120.1440">
    <property type="match status" value="1"/>
</dbReference>
<evidence type="ECO:0000313" key="4">
    <source>
        <dbReference type="EMBL" id="MDN3724161.1"/>
    </source>
</evidence>
<evidence type="ECO:0000259" key="2">
    <source>
        <dbReference type="Pfam" id="PF04773"/>
    </source>
</evidence>
<evidence type="ECO:0000313" key="5">
    <source>
        <dbReference type="Proteomes" id="UP001244787"/>
    </source>
</evidence>
<feature type="transmembrane region" description="Helical" evidence="1">
    <location>
        <begin position="80"/>
        <end position="98"/>
    </location>
</feature>
<reference evidence="4 5" key="1">
    <citation type="submission" date="2023-06" db="EMBL/GenBank/DDBJ databases">
        <authorList>
            <person name="Ye Y.-Q."/>
            <person name="Du Z.-J."/>
        </authorList>
    </citation>
    <scope>NUCLEOTIDE SEQUENCE [LARGE SCALE GENOMIC DNA]</scope>
    <source>
        <strain evidence="4 5">SDUM287046</strain>
    </source>
</reference>
<accession>A0ABT8DJQ0</accession>
<dbReference type="PANTHER" id="PTHR30273">
    <property type="entry name" value="PERIPLASMIC SIGNAL SENSOR AND SIGMA FACTOR ACTIVATOR FECR-RELATED"/>
    <property type="match status" value="1"/>
</dbReference>
<keyword evidence="1" id="KW-0812">Transmembrane</keyword>
<keyword evidence="1" id="KW-0472">Membrane</keyword>
<dbReference type="InterPro" id="IPR012373">
    <property type="entry name" value="Ferrdict_sens_TM"/>
</dbReference>
<evidence type="ECO:0000259" key="3">
    <source>
        <dbReference type="Pfam" id="PF16344"/>
    </source>
</evidence>
<evidence type="ECO:0000256" key="1">
    <source>
        <dbReference type="SAM" id="Phobius"/>
    </source>
</evidence>
<proteinExistence type="predicted"/>
<feature type="domain" description="Protein FecR C-terminal" evidence="3">
    <location>
        <begin position="304"/>
        <end position="371"/>
    </location>
</feature>
<organism evidence="4 5">
    <name type="scientific">Aequorivita aurantiaca</name>
    <dbReference type="NCBI Taxonomy" id="3053356"/>
    <lineage>
        <taxon>Bacteria</taxon>
        <taxon>Pseudomonadati</taxon>
        <taxon>Bacteroidota</taxon>
        <taxon>Flavobacteriia</taxon>
        <taxon>Flavobacteriales</taxon>
        <taxon>Flavobacteriaceae</taxon>
        <taxon>Aequorivita</taxon>
    </lineage>
</organism>
<dbReference type="Proteomes" id="UP001244787">
    <property type="component" value="Unassembled WGS sequence"/>
</dbReference>
<dbReference type="RefSeq" id="WP_290254254.1">
    <property type="nucleotide sequence ID" value="NZ_JAUGQQ010000003.1"/>
</dbReference>
<dbReference type="Pfam" id="PF04773">
    <property type="entry name" value="FecR"/>
    <property type="match status" value="1"/>
</dbReference>
<protein>
    <submittedName>
        <fullName evidence="4">FecR domain-containing protein</fullName>
    </submittedName>
</protein>
<dbReference type="Pfam" id="PF16344">
    <property type="entry name" value="FecR_C"/>
    <property type="match status" value="1"/>
</dbReference>
<dbReference type="PIRSF" id="PIRSF018266">
    <property type="entry name" value="FecR"/>
    <property type="match status" value="1"/>
</dbReference>
<dbReference type="EMBL" id="JAUGQQ010000003">
    <property type="protein sequence ID" value="MDN3724161.1"/>
    <property type="molecule type" value="Genomic_DNA"/>
</dbReference>
<sequence>MKQLIIKYLNETISEAEKLQLLEWLQTPKNQRTFIEFVKINHRLNKLSSPVDSERAFQKLMANIASPKPNIPVRKIIPNWLKYAAVFVGVAILGYSIYFNSPQKNTIPAAPQITLQLEDGTIRTVNENGESVIVDANGNRISEQKGDALIYSDNEIAQTLQYNILSVPNGKTFRLSLSDGSKVVLNAGTKLKYPVNFLKDDNRKVFLNGEAYFEVAKDLEHPFIVDTDDMDVEVLGTQFNVTSYTEDQKTYTVLVEGKVAAHNKLVDEEGKILNPNEKVSFENEKLKVEEVNVSKYVAWVQGQLVFVDDSFNVIANKLERKFNVKIENNYAALNDISITATFTNETIEEVLKTFQTYKNFHYSINNGKITVNEPKK</sequence>
<gene>
    <name evidence="4" type="ORF">QRD02_07185</name>
</gene>
<comment type="caution">
    <text evidence="4">The sequence shown here is derived from an EMBL/GenBank/DDBJ whole genome shotgun (WGS) entry which is preliminary data.</text>
</comment>
<dbReference type="Gene3D" id="3.55.50.30">
    <property type="match status" value="1"/>
</dbReference>
<dbReference type="PANTHER" id="PTHR30273:SF2">
    <property type="entry name" value="PROTEIN FECR"/>
    <property type="match status" value="1"/>
</dbReference>
<keyword evidence="5" id="KW-1185">Reference proteome</keyword>
<name>A0ABT8DJQ0_9FLAO</name>
<dbReference type="InterPro" id="IPR006860">
    <property type="entry name" value="FecR"/>
</dbReference>
<dbReference type="InterPro" id="IPR032508">
    <property type="entry name" value="FecR_C"/>
</dbReference>